<dbReference type="InterPro" id="IPR036390">
    <property type="entry name" value="WH_DNA-bd_sf"/>
</dbReference>
<dbReference type="EMBL" id="JACCBN010000001">
    <property type="protein sequence ID" value="NYD34588.1"/>
    <property type="molecule type" value="Genomic_DNA"/>
</dbReference>
<dbReference type="SUPFAM" id="SSF46785">
    <property type="entry name" value="Winged helix' DNA-binding domain"/>
    <property type="match status" value="1"/>
</dbReference>
<dbReference type="InterPro" id="IPR005119">
    <property type="entry name" value="LysR_subst-bd"/>
</dbReference>
<evidence type="ECO:0000313" key="7">
    <source>
        <dbReference type="Proteomes" id="UP000535890"/>
    </source>
</evidence>
<dbReference type="Pfam" id="PF03466">
    <property type="entry name" value="LysR_substrate"/>
    <property type="match status" value="1"/>
</dbReference>
<dbReference type="Pfam" id="PF00126">
    <property type="entry name" value="HTH_1"/>
    <property type="match status" value="1"/>
</dbReference>
<dbReference type="GO" id="GO:0003677">
    <property type="term" value="F:DNA binding"/>
    <property type="evidence" value="ECO:0007669"/>
    <property type="project" value="UniProtKB-KW"/>
</dbReference>
<evidence type="ECO:0000256" key="1">
    <source>
        <dbReference type="ARBA" id="ARBA00009437"/>
    </source>
</evidence>
<protein>
    <submittedName>
        <fullName evidence="6">DNA-binding transcriptional LysR family regulator</fullName>
    </submittedName>
</protein>
<evidence type="ECO:0000313" key="6">
    <source>
        <dbReference type="EMBL" id="NYD34588.1"/>
    </source>
</evidence>
<dbReference type="AlphaFoldDB" id="A0A7Y9DSB8"/>
<proteinExistence type="inferred from homology"/>
<keyword evidence="4" id="KW-0804">Transcription</keyword>
<accession>A0A7Y9DSB8</accession>
<sequence length="296" mass="32253">MDRFRLECFVALAEELHFHRAAERCHISQPAMSQQIRTLEHELGVSLAHRTRRSVSLSRPGEVFLDEARKLLRQWDHSVALAQRTHRGEIGQIVVGATAPALYVLLPEVVALFRERMPGIGVVVAELSMSEQEQQLRSGDIDVALIHPPLDDPGLVAEEVAHPAFRIALPAAHPLVAHETLELAQLAGEQFVVFPRKIAPQLHDTLIALCRDVGFPLDIAVEAHPAQTIIGLVAAGVGLGFIAAEAQQLNREGVVYRPLRGAPLRLALGVAHRSGNVPSTVTQFVAAARDAGRTVR</sequence>
<evidence type="ECO:0000256" key="4">
    <source>
        <dbReference type="ARBA" id="ARBA00023163"/>
    </source>
</evidence>
<dbReference type="InterPro" id="IPR036388">
    <property type="entry name" value="WH-like_DNA-bd_sf"/>
</dbReference>
<dbReference type="PANTHER" id="PTHR30346">
    <property type="entry name" value="TRANSCRIPTIONAL DUAL REGULATOR HCAR-RELATED"/>
    <property type="match status" value="1"/>
</dbReference>
<evidence type="ECO:0000256" key="3">
    <source>
        <dbReference type="ARBA" id="ARBA00023125"/>
    </source>
</evidence>
<dbReference type="GO" id="GO:0032993">
    <property type="term" value="C:protein-DNA complex"/>
    <property type="evidence" value="ECO:0007669"/>
    <property type="project" value="TreeGrafter"/>
</dbReference>
<comment type="caution">
    <text evidence="6">The sequence shown here is derived from an EMBL/GenBank/DDBJ whole genome shotgun (WGS) entry which is preliminary data.</text>
</comment>
<dbReference type="Gene3D" id="3.40.190.10">
    <property type="entry name" value="Periplasmic binding protein-like II"/>
    <property type="match status" value="2"/>
</dbReference>
<keyword evidence="2" id="KW-0805">Transcription regulation</keyword>
<comment type="similarity">
    <text evidence="1">Belongs to the LysR transcriptional regulatory family.</text>
</comment>
<dbReference type="PROSITE" id="PS50931">
    <property type="entry name" value="HTH_LYSR"/>
    <property type="match status" value="1"/>
</dbReference>
<dbReference type="CDD" id="cd08414">
    <property type="entry name" value="PBP2_LTTR_aromatics_like"/>
    <property type="match status" value="1"/>
</dbReference>
<keyword evidence="7" id="KW-1185">Reference proteome</keyword>
<evidence type="ECO:0000256" key="2">
    <source>
        <dbReference type="ARBA" id="ARBA00023015"/>
    </source>
</evidence>
<dbReference type="PANTHER" id="PTHR30346:SF0">
    <property type="entry name" value="HCA OPERON TRANSCRIPTIONAL ACTIVATOR HCAR"/>
    <property type="match status" value="1"/>
</dbReference>
<dbReference type="Proteomes" id="UP000535890">
    <property type="component" value="Unassembled WGS sequence"/>
</dbReference>
<dbReference type="PRINTS" id="PR00039">
    <property type="entry name" value="HTHLYSR"/>
</dbReference>
<name>A0A7Y9DSB8_9PSEU</name>
<dbReference type="RefSeq" id="WP_179792523.1">
    <property type="nucleotide sequence ID" value="NZ_BAABHP010000018.1"/>
</dbReference>
<feature type="domain" description="HTH lysR-type" evidence="5">
    <location>
        <begin position="1"/>
        <end position="58"/>
    </location>
</feature>
<dbReference type="SUPFAM" id="SSF53850">
    <property type="entry name" value="Periplasmic binding protein-like II"/>
    <property type="match status" value="1"/>
</dbReference>
<evidence type="ECO:0000259" key="5">
    <source>
        <dbReference type="PROSITE" id="PS50931"/>
    </source>
</evidence>
<organism evidence="6 7">
    <name type="scientific">Actinomycetospora corticicola</name>
    <dbReference type="NCBI Taxonomy" id="663602"/>
    <lineage>
        <taxon>Bacteria</taxon>
        <taxon>Bacillati</taxon>
        <taxon>Actinomycetota</taxon>
        <taxon>Actinomycetes</taxon>
        <taxon>Pseudonocardiales</taxon>
        <taxon>Pseudonocardiaceae</taxon>
        <taxon>Actinomycetospora</taxon>
    </lineage>
</organism>
<dbReference type="GO" id="GO:0003700">
    <property type="term" value="F:DNA-binding transcription factor activity"/>
    <property type="evidence" value="ECO:0007669"/>
    <property type="project" value="InterPro"/>
</dbReference>
<keyword evidence="3 6" id="KW-0238">DNA-binding</keyword>
<dbReference type="FunFam" id="1.10.10.10:FF:000001">
    <property type="entry name" value="LysR family transcriptional regulator"/>
    <property type="match status" value="1"/>
</dbReference>
<dbReference type="InterPro" id="IPR000847">
    <property type="entry name" value="LysR_HTH_N"/>
</dbReference>
<reference evidence="6 7" key="1">
    <citation type="submission" date="2020-07" db="EMBL/GenBank/DDBJ databases">
        <title>Sequencing the genomes of 1000 actinobacteria strains.</title>
        <authorList>
            <person name="Klenk H.-P."/>
        </authorList>
    </citation>
    <scope>NUCLEOTIDE SEQUENCE [LARGE SCALE GENOMIC DNA]</scope>
    <source>
        <strain evidence="6 7">DSM 45772</strain>
    </source>
</reference>
<dbReference type="Gene3D" id="1.10.10.10">
    <property type="entry name" value="Winged helix-like DNA-binding domain superfamily/Winged helix DNA-binding domain"/>
    <property type="match status" value="1"/>
</dbReference>
<gene>
    <name evidence="6" type="ORF">BJ983_000690</name>
</gene>